<dbReference type="Proteomes" id="UP000234384">
    <property type="component" value="Unassembled WGS sequence"/>
</dbReference>
<keyword evidence="4" id="KW-0812">Transmembrane</keyword>
<evidence type="ECO:0000256" key="9">
    <source>
        <dbReference type="ARBA" id="ARBA00049338"/>
    </source>
</evidence>
<dbReference type="Gene3D" id="3.40.1110.10">
    <property type="entry name" value="Calcium-transporting ATPase, cytoplasmic domain N"/>
    <property type="match status" value="1"/>
</dbReference>
<evidence type="ECO:0000256" key="10">
    <source>
        <dbReference type="RuleBase" id="RU362081"/>
    </source>
</evidence>
<dbReference type="SUPFAM" id="SSF56784">
    <property type="entry name" value="HAD-like"/>
    <property type="match status" value="1"/>
</dbReference>
<evidence type="ECO:0000256" key="5">
    <source>
        <dbReference type="ARBA" id="ARBA00022967"/>
    </source>
</evidence>
<dbReference type="InterPro" id="IPR008250">
    <property type="entry name" value="ATPase_P-typ_transduc_dom_A_sf"/>
</dbReference>
<reference evidence="12 13" key="1">
    <citation type="submission" date="2017-12" db="EMBL/GenBank/DDBJ databases">
        <title>Phylogenetic diversity of female urinary microbiome.</title>
        <authorList>
            <person name="Thomas-White K."/>
            <person name="Wolfe A.J."/>
        </authorList>
    </citation>
    <scope>NUCLEOTIDE SEQUENCE [LARGE SCALE GENOMIC DNA]</scope>
    <source>
        <strain evidence="12 13">UMB0898</strain>
    </source>
</reference>
<dbReference type="EMBL" id="PKHE01000021">
    <property type="protein sequence ID" value="PKY87675.1"/>
    <property type="molecule type" value="Genomic_DNA"/>
</dbReference>
<dbReference type="PANTHER" id="PTHR48085">
    <property type="entry name" value="CADMIUM/ZINC-TRANSPORTING ATPASE HMA2-RELATED"/>
    <property type="match status" value="1"/>
</dbReference>
<dbReference type="InterPro" id="IPR023299">
    <property type="entry name" value="ATPase_P-typ_cyto_dom_N"/>
</dbReference>
<evidence type="ECO:0000256" key="6">
    <source>
        <dbReference type="ARBA" id="ARBA00022989"/>
    </source>
</evidence>
<dbReference type="InterPro" id="IPR044492">
    <property type="entry name" value="P_typ_ATPase_HD_dom"/>
</dbReference>
<evidence type="ECO:0000313" key="12">
    <source>
        <dbReference type="EMBL" id="PKY87675.1"/>
    </source>
</evidence>
<keyword evidence="10" id="KW-0479">Metal-binding</keyword>
<name>A0A2I1JWC1_9LACT</name>
<comment type="caution">
    <text evidence="12">The sequence shown here is derived from an EMBL/GenBank/DDBJ whole genome shotgun (WGS) entry which is preliminary data.</text>
</comment>
<sequence length="697" mass="78068">MKMMSGVNKGIKWLILRENTGRIRLEVSFKCTPAVQSYLLELAQQHSAIQRVKFYLNEHRLSVYYEPGERDEVLAWLDCINVDELYHIYQDKQEFTALNPGKIVTSQLCKRWVYLLCVPKSLRIYWTLGKSTLYLLEAWRYLRRGQLTIEVLDCAAVFASIGLGEVASAGRIMFILELGERLDEWTISKSIHDLTSSLDQEHLLIWVENEQGRRYQVMTQHIQVGDHIVIQEGEQIHFDGRIIRGGGSTQESNLTGEPFPVPRQVGDEVYSNTTLESGEIVVEVTDAVFNSRLEELVKAIHQSLGAQSANQARLYHRADSLVKYNFLGLAITYFLTRNWGKALSFLLVDFSCAIKLSTSVTYLTALREAMEAGVIIKGSNNLDLYGKIDTFVFDKTGTLTESKLSIAKVAPFAGHSYQEVLSIGACLEEHLYHPIAQAVVDKARDEGITHEEMHGPLVHIASRGIKSSIDGDEVLIGSEAFIHSEGVCLTQEQIEFADDYRDLYNLLYLARAKELIAIFCIDTPLRENAIEVLSRLKSEGKRIVLLTGDTPERAKLLQETVDFDEVKTQVTPQDKVAYIEAAQQAGHNVLMIGDGLNDSIAITQADIGVVMGEASDIARQVSDIIFINDDLSSLYTLKDLNQRLDHQLSRNLHRAIGINTSLIGLGLMGWMSGSMLATLHNLSTVLIVADSFKLEAE</sequence>
<dbReference type="InterPro" id="IPR001757">
    <property type="entry name" value="P_typ_ATPase"/>
</dbReference>
<evidence type="ECO:0000256" key="3">
    <source>
        <dbReference type="ARBA" id="ARBA00022539"/>
    </source>
</evidence>
<keyword evidence="6" id="KW-1133">Transmembrane helix</keyword>
<dbReference type="InterPro" id="IPR036412">
    <property type="entry name" value="HAD-like_sf"/>
</dbReference>
<dbReference type="PROSITE" id="PS01229">
    <property type="entry name" value="COF_2"/>
    <property type="match status" value="1"/>
</dbReference>
<evidence type="ECO:0000256" key="7">
    <source>
        <dbReference type="ARBA" id="ARBA00023136"/>
    </source>
</evidence>
<dbReference type="NCBIfam" id="TIGR01494">
    <property type="entry name" value="ATPase_P-type"/>
    <property type="match status" value="1"/>
</dbReference>
<comment type="similarity">
    <text evidence="2 10">Belongs to the cation transport ATPase (P-type) (TC 3.A.3) family. Type IB subfamily.</text>
</comment>
<dbReference type="GO" id="GO:0016887">
    <property type="term" value="F:ATP hydrolysis activity"/>
    <property type="evidence" value="ECO:0007669"/>
    <property type="project" value="InterPro"/>
</dbReference>
<evidence type="ECO:0000256" key="8">
    <source>
        <dbReference type="ARBA" id="ARBA00039103"/>
    </source>
</evidence>
<dbReference type="InterPro" id="IPR023214">
    <property type="entry name" value="HAD_sf"/>
</dbReference>
<dbReference type="GO" id="GO:0005524">
    <property type="term" value="F:ATP binding"/>
    <property type="evidence" value="ECO:0007669"/>
    <property type="project" value="UniProtKB-UniRule"/>
</dbReference>
<comment type="catalytic activity">
    <reaction evidence="9">
        <text>Cd(2+)(in) + ATP + H2O = Cd(2+)(out) + ADP + phosphate + H(+)</text>
        <dbReference type="Rhea" id="RHEA:12132"/>
        <dbReference type="ChEBI" id="CHEBI:15377"/>
        <dbReference type="ChEBI" id="CHEBI:15378"/>
        <dbReference type="ChEBI" id="CHEBI:30616"/>
        <dbReference type="ChEBI" id="CHEBI:43474"/>
        <dbReference type="ChEBI" id="CHEBI:48775"/>
        <dbReference type="ChEBI" id="CHEBI:456216"/>
        <dbReference type="EC" id="7.2.2.21"/>
    </reaction>
</comment>
<dbReference type="InterPro" id="IPR027256">
    <property type="entry name" value="P-typ_ATPase_IB"/>
</dbReference>
<dbReference type="OrthoDB" id="9813266at2"/>
<dbReference type="Pfam" id="PF00122">
    <property type="entry name" value="E1-E2_ATPase"/>
    <property type="match status" value="1"/>
</dbReference>
<evidence type="ECO:0000259" key="11">
    <source>
        <dbReference type="Pfam" id="PF00122"/>
    </source>
</evidence>
<organism evidence="12 13">
    <name type="scientific">Falseniella ignava</name>
    <dbReference type="NCBI Taxonomy" id="137730"/>
    <lineage>
        <taxon>Bacteria</taxon>
        <taxon>Bacillati</taxon>
        <taxon>Bacillota</taxon>
        <taxon>Bacilli</taxon>
        <taxon>Lactobacillales</taxon>
        <taxon>Aerococcaceae</taxon>
        <taxon>Falseniella</taxon>
    </lineage>
</organism>
<dbReference type="InterPro" id="IPR051014">
    <property type="entry name" value="Cation_Transport_ATPase_IB"/>
</dbReference>
<comment type="subcellular location">
    <subcellularLocation>
        <location evidence="10">Cell membrane</location>
    </subcellularLocation>
    <subcellularLocation>
        <location evidence="1">Membrane</location>
        <topology evidence="1">Multi-pass membrane protein</topology>
    </subcellularLocation>
</comment>
<proteinExistence type="inferred from homology"/>
<dbReference type="InterPro" id="IPR059000">
    <property type="entry name" value="ATPase_P-type_domA"/>
</dbReference>
<evidence type="ECO:0000256" key="4">
    <source>
        <dbReference type="ARBA" id="ARBA00022692"/>
    </source>
</evidence>
<protein>
    <recommendedName>
        <fullName evidence="8">Cd(2+)-exporting ATPase</fullName>
        <ecNumber evidence="8">7.2.2.21</ecNumber>
    </recommendedName>
</protein>
<dbReference type="GO" id="GO:0046872">
    <property type="term" value="F:metal ion binding"/>
    <property type="evidence" value="ECO:0007669"/>
    <property type="project" value="UniProtKB-KW"/>
</dbReference>
<dbReference type="SUPFAM" id="SSF81653">
    <property type="entry name" value="Calcium ATPase, transduction domain A"/>
    <property type="match status" value="1"/>
</dbReference>
<evidence type="ECO:0000256" key="2">
    <source>
        <dbReference type="ARBA" id="ARBA00006024"/>
    </source>
</evidence>
<keyword evidence="10" id="KW-0547">Nucleotide-binding</keyword>
<dbReference type="GO" id="GO:0005886">
    <property type="term" value="C:plasma membrane"/>
    <property type="evidence" value="ECO:0007669"/>
    <property type="project" value="UniProtKB-SubCell"/>
</dbReference>
<dbReference type="SFLD" id="SFLDF00027">
    <property type="entry name" value="p-type_atpase"/>
    <property type="match status" value="1"/>
</dbReference>
<dbReference type="PRINTS" id="PR00119">
    <property type="entry name" value="CATATPASE"/>
</dbReference>
<dbReference type="PANTHER" id="PTHR48085:SF5">
    <property type="entry name" value="CADMIUM_ZINC-TRANSPORTING ATPASE HMA4-RELATED"/>
    <property type="match status" value="1"/>
</dbReference>
<keyword evidence="10" id="KW-1003">Cell membrane</keyword>
<dbReference type="EC" id="7.2.2.21" evidence="8"/>
<accession>A0A2I1JWC1</accession>
<keyword evidence="10" id="KW-0067">ATP-binding</keyword>
<keyword evidence="7" id="KW-0472">Membrane</keyword>
<dbReference type="GO" id="GO:0008551">
    <property type="term" value="F:P-type cadmium transporter activity"/>
    <property type="evidence" value="ECO:0007669"/>
    <property type="project" value="UniProtKB-EC"/>
</dbReference>
<dbReference type="Gene3D" id="3.40.50.1000">
    <property type="entry name" value="HAD superfamily/HAD-like"/>
    <property type="match status" value="1"/>
</dbReference>
<feature type="domain" description="P-type ATPase A" evidence="11">
    <location>
        <begin position="212"/>
        <end position="300"/>
    </location>
</feature>
<dbReference type="SFLD" id="SFLDG00002">
    <property type="entry name" value="C1.7:_P-type_atpase_like"/>
    <property type="match status" value="1"/>
</dbReference>
<dbReference type="PROSITE" id="PS00154">
    <property type="entry name" value="ATPASE_E1_E2"/>
    <property type="match status" value="1"/>
</dbReference>
<gene>
    <name evidence="12" type="ORF">CYJ57_06765</name>
</gene>
<keyword evidence="5" id="KW-1278">Translocase</keyword>
<evidence type="ECO:0000256" key="1">
    <source>
        <dbReference type="ARBA" id="ARBA00004141"/>
    </source>
</evidence>
<dbReference type="InterPro" id="IPR018303">
    <property type="entry name" value="ATPase_P-typ_P_site"/>
</dbReference>
<dbReference type="AlphaFoldDB" id="A0A2I1JWC1"/>
<dbReference type="NCBIfam" id="TIGR01525">
    <property type="entry name" value="ATPase-IB_hvy"/>
    <property type="match status" value="1"/>
</dbReference>
<dbReference type="Gene3D" id="2.70.150.10">
    <property type="entry name" value="Calcium-transporting ATPase, cytoplasmic transduction domain A"/>
    <property type="match status" value="1"/>
</dbReference>
<dbReference type="Pfam" id="PF00702">
    <property type="entry name" value="Hydrolase"/>
    <property type="match status" value="1"/>
</dbReference>
<evidence type="ECO:0000313" key="13">
    <source>
        <dbReference type="Proteomes" id="UP000234384"/>
    </source>
</evidence>
<keyword evidence="3" id="KW-0104">Cadmium</keyword>
<dbReference type="SFLD" id="SFLDS00003">
    <property type="entry name" value="Haloacid_Dehalogenase"/>
    <property type="match status" value="1"/>
</dbReference>